<proteinExistence type="predicted"/>
<feature type="compositionally biased region" description="Polar residues" evidence="1">
    <location>
        <begin position="226"/>
        <end position="235"/>
    </location>
</feature>
<feature type="region of interest" description="Disordered" evidence="1">
    <location>
        <begin position="65"/>
        <end position="273"/>
    </location>
</feature>
<evidence type="ECO:0000256" key="1">
    <source>
        <dbReference type="SAM" id="MobiDB-lite"/>
    </source>
</evidence>
<keyword evidence="3" id="KW-1185">Reference proteome</keyword>
<dbReference type="Proteomes" id="UP000604046">
    <property type="component" value="Unassembled WGS sequence"/>
</dbReference>
<organism evidence="2 3">
    <name type="scientific">Symbiodinium natans</name>
    <dbReference type="NCBI Taxonomy" id="878477"/>
    <lineage>
        <taxon>Eukaryota</taxon>
        <taxon>Sar</taxon>
        <taxon>Alveolata</taxon>
        <taxon>Dinophyceae</taxon>
        <taxon>Suessiales</taxon>
        <taxon>Symbiodiniaceae</taxon>
        <taxon>Symbiodinium</taxon>
    </lineage>
</organism>
<feature type="compositionally biased region" description="Basic and acidic residues" evidence="1">
    <location>
        <begin position="195"/>
        <end position="207"/>
    </location>
</feature>
<evidence type="ECO:0000313" key="3">
    <source>
        <dbReference type="Proteomes" id="UP000604046"/>
    </source>
</evidence>
<evidence type="ECO:0000313" key="2">
    <source>
        <dbReference type="EMBL" id="CAE7520358.1"/>
    </source>
</evidence>
<protein>
    <submittedName>
        <fullName evidence="2">Uncharacterized protein</fullName>
    </submittedName>
</protein>
<feature type="compositionally biased region" description="Low complexity" evidence="1">
    <location>
        <begin position="149"/>
        <end position="166"/>
    </location>
</feature>
<dbReference type="EMBL" id="CAJNDS010002545">
    <property type="protein sequence ID" value="CAE7520358.1"/>
    <property type="molecule type" value="Genomic_DNA"/>
</dbReference>
<dbReference type="AlphaFoldDB" id="A0A812TES4"/>
<dbReference type="OrthoDB" id="423786at2759"/>
<feature type="region of interest" description="Disordered" evidence="1">
    <location>
        <begin position="1"/>
        <end position="27"/>
    </location>
</feature>
<gene>
    <name evidence="2" type="ORF">SNAT2548_LOCUS29122</name>
</gene>
<reference evidence="2" key="1">
    <citation type="submission" date="2021-02" db="EMBL/GenBank/DDBJ databases">
        <authorList>
            <person name="Dougan E. K."/>
            <person name="Rhodes N."/>
            <person name="Thang M."/>
            <person name="Chan C."/>
        </authorList>
    </citation>
    <scope>NUCLEOTIDE SEQUENCE</scope>
</reference>
<accession>A0A812TES4</accession>
<sequence length="733" mass="77122">MPRKNTVKAKPLDELEPPPPGYEDQFEGLRSAARAELAKMARDLGLPADGTQQQMALRIVRALAAATAAEDRPATHSSLEAAEGACGDAAPPASDDRVPDLSKAEDAEATATSPGDHAASLPPAVTPTKRIRSKRGANEAFDSPRTAAGLQPSSGSQQNSSQQGLPKLRRTGGSESLGTGGMEPGGAHAGPTGPAHERAAPAQDQEKPGTGSPVGKKRKTGRAPKSTCTSESASQPRKRIKKSAATIPVSAEIEDESQATAKVAPSDDDQDLTHLVPKPSEHGADCADVGIPKAQATSIPDNPDGSLEADLLAEAPVSQGPGVLVVAVPTEAALRMQELGWLGHLRCVAEVEAEVFQTNVGQTEWESEVPRFLDIATPNGQRACAGRYKRLGKKTVNSQPIWKKVDANRWVYSGTDSTWLVGGVKQRDMDFGCRSGVLHQAKLHGGQLPHRLEPGGWRRVDGSGWVQDPDICITASPVMQPGAPVVAMTGLREGRFGRLVHRREVAGTVFWRTHFSDGEEELQDEHLEVRELQSGEVWLSVAGAPAPPTAALAAEALACTLLGRPMQCHYEEAGDCATDVLIPEELLERAGQGELCRLMAKHQVILGFHKSSDSSWLQLVIVSQDPKPGILALLELTEELLPGYLVRAPRTVSSAGSSAGSSDSSSSRLGASALRCAVYGGEAALKNHLQVLSRCLEVLAAPVGLTSAAPGRAGSVLLACRVSSQSPIALPLS</sequence>
<comment type="caution">
    <text evidence="2">The sequence shown here is derived from an EMBL/GenBank/DDBJ whole genome shotgun (WGS) entry which is preliminary data.</text>
</comment>
<name>A0A812TES4_9DINO</name>
<feature type="compositionally biased region" description="Gly residues" evidence="1">
    <location>
        <begin position="178"/>
        <end position="188"/>
    </location>
</feature>
<feature type="compositionally biased region" description="Basic and acidic residues" evidence="1">
    <location>
        <begin position="94"/>
        <end position="106"/>
    </location>
</feature>